<dbReference type="GeneID" id="94828065"/>
<feature type="repeat" description="ANK" evidence="3">
    <location>
        <begin position="333"/>
        <end position="365"/>
    </location>
</feature>
<dbReference type="InterPro" id="IPR002110">
    <property type="entry name" value="Ankyrin_rpt"/>
</dbReference>
<dbReference type="SUPFAM" id="SSF48403">
    <property type="entry name" value="Ankyrin repeat"/>
    <property type="match status" value="2"/>
</dbReference>
<keyword evidence="2 3" id="KW-0040">ANK repeat</keyword>
<sequence length="440" mass="50845">MKQVCTVIYDSSQFVEFFQSDDHLSLSMLLSSFMAGTKFIEIDDVTLPQCLQQHPSLIDLASFYGAIECVRFLCINDTINLSHFDKIGRTTVHYAAMNGNVQIILLLREFGFDMMHTDEEGRTPLHYVIMRNNLNAIQYLMINFIPSYDPNISQHYAHYAASVGSNFEVIMFISYFFNCVDFEQPDENHISFYEKAIDSENFDFFSFLLDHNIKQITDDKGYLPIHMAAERDLPEFIEALLEKENYKNKDYQNEDEIKDQFPEGNILNSFYESSTFDNFWGQNDLYDFNDISLVHKVDNKGCTPLHIAAQKGSFESALILIQNGADVDAIDNEERTPMHYAAIGGHLAIVELLYDVGADLQIFDVDMKTPANYAYIRGRTCCVRFFSEIGCIEDNEDIILSDYGLGHNHRRKRVSRHFYHVFARERQGIKTNKQSEDEIE</sequence>
<feature type="repeat" description="ANK" evidence="3">
    <location>
        <begin position="300"/>
        <end position="332"/>
    </location>
</feature>
<dbReference type="SMART" id="SM00248">
    <property type="entry name" value="ANK"/>
    <property type="match status" value="6"/>
</dbReference>
<accession>A0A1J4JVW5</accession>
<feature type="repeat" description="ANK" evidence="3">
    <location>
        <begin position="120"/>
        <end position="141"/>
    </location>
</feature>
<keyword evidence="1" id="KW-0677">Repeat</keyword>
<dbReference type="Proteomes" id="UP000179807">
    <property type="component" value="Unassembled WGS sequence"/>
</dbReference>
<dbReference type="PRINTS" id="PR01415">
    <property type="entry name" value="ANKYRIN"/>
</dbReference>
<dbReference type="VEuPathDB" id="TrichDB:TRFO_06880"/>
<reference evidence="4" key="1">
    <citation type="submission" date="2016-10" db="EMBL/GenBank/DDBJ databases">
        <authorList>
            <person name="Benchimol M."/>
            <person name="Almeida L.G."/>
            <person name="Vasconcelos A.T."/>
            <person name="Perreira-Neves A."/>
            <person name="Rosa I.A."/>
            <person name="Tasca T."/>
            <person name="Bogo M.R."/>
            <person name="de Souza W."/>
        </authorList>
    </citation>
    <scope>NUCLEOTIDE SEQUENCE [LARGE SCALE GENOMIC DNA]</scope>
    <source>
        <strain evidence="4">K</strain>
    </source>
</reference>
<comment type="caution">
    <text evidence="4">The sequence shown here is derived from an EMBL/GenBank/DDBJ whole genome shotgun (WGS) entry which is preliminary data.</text>
</comment>
<proteinExistence type="predicted"/>
<evidence type="ECO:0000256" key="3">
    <source>
        <dbReference type="PROSITE-ProRule" id="PRU00023"/>
    </source>
</evidence>
<dbReference type="InterPro" id="IPR036770">
    <property type="entry name" value="Ankyrin_rpt-contain_sf"/>
</dbReference>
<evidence type="ECO:0000256" key="1">
    <source>
        <dbReference type="ARBA" id="ARBA00022737"/>
    </source>
</evidence>
<gene>
    <name evidence="4" type="ORF">TRFO_06880</name>
</gene>
<keyword evidence="5" id="KW-1185">Reference proteome</keyword>
<dbReference type="AlphaFoldDB" id="A0A1J4JVW5"/>
<feature type="repeat" description="ANK" evidence="3">
    <location>
        <begin position="87"/>
        <end position="119"/>
    </location>
</feature>
<evidence type="ECO:0000313" key="5">
    <source>
        <dbReference type="Proteomes" id="UP000179807"/>
    </source>
</evidence>
<dbReference type="PANTHER" id="PTHR24198:SF165">
    <property type="entry name" value="ANKYRIN REPEAT-CONTAINING PROTEIN-RELATED"/>
    <property type="match status" value="1"/>
</dbReference>
<dbReference type="PROSITE" id="PS50297">
    <property type="entry name" value="ANK_REP_REGION"/>
    <property type="match status" value="4"/>
</dbReference>
<name>A0A1J4JVW5_9EUKA</name>
<dbReference type="RefSeq" id="XP_068355986.1">
    <property type="nucleotide sequence ID" value="XM_068493361.1"/>
</dbReference>
<dbReference type="Pfam" id="PF12796">
    <property type="entry name" value="Ank_2"/>
    <property type="match status" value="2"/>
</dbReference>
<dbReference type="EMBL" id="MLAK01000849">
    <property type="protein sequence ID" value="OHT02850.1"/>
    <property type="molecule type" value="Genomic_DNA"/>
</dbReference>
<evidence type="ECO:0000313" key="4">
    <source>
        <dbReference type="EMBL" id="OHT02850.1"/>
    </source>
</evidence>
<organism evidence="4 5">
    <name type="scientific">Tritrichomonas foetus</name>
    <dbReference type="NCBI Taxonomy" id="1144522"/>
    <lineage>
        <taxon>Eukaryota</taxon>
        <taxon>Metamonada</taxon>
        <taxon>Parabasalia</taxon>
        <taxon>Tritrichomonadida</taxon>
        <taxon>Tritrichomonadidae</taxon>
        <taxon>Tritrichomonas</taxon>
    </lineage>
</organism>
<evidence type="ECO:0000256" key="2">
    <source>
        <dbReference type="ARBA" id="ARBA00023043"/>
    </source>
</evidence>
<dbReference type="PANTHER" id="PTHR24198">
    <property type="entry name" value="ANKYRIN REPEAT AND PROTEIN KINASE DOMAIN-CONTAINING PROTEIN"/>
    <property type="match status" value="1"/>
</dbReference>
<protein>
    <submittedName>
        <fullName evidence="4">Uncharacterized protein</fullName>
    </submittedName>
</protein>
<dbReference type="OrthoDB" id="194358at2759"/>
<dbReference type="Gene3D" id="1.25.40.20">
    <property type="entry name" value="Ankyrin repeat-containing domain"/>
    <property type="match status" value="2"/>
</dbReference>
<dbReference type="PROSITE" id="PS50088">
    <property type="entry name" value="ANK_REPEAT"/>
    <property type="match status" value="4"/>
</dbReference>